<comment type="caution">
    <text evidence="1">The sequence shown here is derived from an EMBL/GenBank/DDBJ whole genome shotgun (WGS) entry which is preliminary data.</text>
</comment>
<proteinExistence type="predicted"/>
<dbReference type="AlphaFoldDB" id="A0A5N6KYP3"/>
<dbReference type="InterPro" id="IPR046670">
    <property type="entry name" value="DUF6540"/>
</dbReference>
<evidence type="ECO:0000313" key="2">
    <source>
        <dbReference type="Proteomes" id="UP000327013"/>
    </source>
</evidence>
<dbReference type="EMBL" id="VIBQ01000017">
    <property type="protein sequence ID" value="KAB8360949.1"/>
    <property type="molecule type" value="Genomic_DNA"/>
</dbReference>
<dbReference type="OrthoDB" id="37659at2759"/>
<sequence length="175" mass="20263">MVRATDLRRREVGLRSERALRLDSFEESIVASEMQVHRRSLEAMSASLYILMYKAESANYDHWALMLQERDSRTIFEVEGEHPSFTRRSGIVGVVDAHRRTKKCVYIAAIREREIPEFRGIIQDLAIDNETLDWNCQDYVLEGLDEFVEAGIIDDDDTDYVETRSAVVEEDYGAH</sequence>
<dbReference type="Proteomes" id="UP000327013">
    <property type="component" value="Unassembled WGS sequence"/>
</dbReference>
<accession>A0A5N6KYP3</accession>
<organism evidence="1 2">
    <name type="scientific">Carpinus fangiana</name>
    <dbReference type="NCBI Taxonomy" id="176857"/>
    <lineage>
        <taxon>Eukaryota</taxon>
        <taxon>Viridiplantae</taxon>
        <taxon>Streptophyta</taxon>
        <taxon>Embryophyta</taxon>
        <taxon>Tracheophyta</taxon>
        <taxon>Spermatophyta</taxon>
        <taxon>Magnoliopsida</taxon>
        <taxon>eudicotyledons</taxon>
        <taxon>Gunneridae</taxon>
        <taxon>Pentapetalae</taxon>
        <taxon>rosids</taxon>
        <taxon>fabids</taxon>
        <taxon>Fagales</taxon>
        <taxon>Betulaceae</taxon>
        <taxon>Carpinus</taxon>
    </lineage>
</organism>
<dbReference type="Pfam" id="PF20174">
    <property type="entry name" value="DUF6540"/>
    <property type="match status" value="1"/>
</dbReference>
<name>A0A5N6KYP3_9ROSI</name>
<evidence type="ECO:0000313" key="1">
    <source>
        <dbReference type="EMBL" id="KAB8360949.1"/>
    </source>
</evidence>
<reference evidence="1 2" key="1">
    <citation type="submission" date="2019-06" db="EMBL/GenBank/DDBJ databases">
        <title>A chromosomal-level reference genome of Carpinus fangiana (Coryloideae, Betulaceae).</title>
        <authorList>
            <person name="Yang X."/>
            <person name="Wang Z."/>
            <person name="Zhang L."/>
            <person name="Hao G."/>
            <person name="Liu J."/>
            <person name="Yang Y."/>
        </authorList>
    </citation>
    <scope>NUCLEOTIDE SEQUENCE [LARGE SCALE GENOMIC DNA]</scope>
    <source>
        <strain evidence="1">Cfa_2016G</strain>
        <tissue evidence="1">Leaf</tissue>
    </source>
</reference>
<protein>
    <submittedName>
        <fullName evidence="1">Uncharacterized protein</fullName>
    </submittedName>
</protein>
<gene>
    <name evidence="1" type="ORF">FH972_024681</name>
</gene>
<keyword evidence="2" id="KW-1185">Reference proteome</keyword>